<dbReference type="PANTHER" id="PTHR43137">
    <property type="entry name" value="DIHYDROOROTASE"/>
    <property type="match status" value="1"/>
</dbReference>
<keyword evidence="7 9" id="KW-0862">Zinc</keyword>
<dbReference type="NCBIfam" id="TIGR00856">
    <property type="entry name" value="pyrC_dimer"/>
    <property type="match status" value="1"/>
</dbReference>
<sequence>MVGVGRANGGCMIAETITIAKPDDWHVHLRDGPVLRAVAPYTARSFARAIIMPNLPDPVTTTAHAVAYRERIYAAVAGHGAFTPLMTCYLTPKTDPDDLARGFDENIFTAAKLYPAGATTHSARGVADLRGIYPVFERMEALGMPLLVHGEVTDPEVDIFDREAVFIDRVLSPLLRDFPALKVVLEHITTAQAVDFVRAQGPRVGATITVHHLMINRNALFKGGIRPHLYCLPIAKREQHRLALVEAATSGDACFFLGTDTAPHTVSAKEAACGCAGIFSAPAAIELYAQVFDEQNALDKFEAFAALNGARFYGLPLNDEILTLSREPWPMAEKIDVEREGVIAPFCAGETILWRQHGDMG</sequence>
<dbReference type="PROSITE" id="PS00482">
    <property type="entry name" value="DIHYDROOROTASE_1"/>
    <property type="match status" value="1"/>
</dbReference>
<dbReference type="PIRSF" id="PIRSF001237">
    <property type="entry name" value="DHOdimr"/>
    <property type="match status" value="1"/>
</dbReference>
<dbReference type="Gene3D" id="3.20.20.140">
    <property type="entry name" value="Metal-dependent hydrolases"/>
    <property type="match status" value="1"/>
</dbReference>
<comment type="pathway">
    <text evidence="2 9 10">Pyrimidine metabolism; UMP biosynthesis via de novo pathway; (S)-dihydroorotate from bicarbonate: step 3/3.</text>
</comment>
<comment type="catalytic activity">
    <reaction evidence="9 10">
        <text>(S)-dihydroorotate + H2O = N-carbamoyl-L-aspartate + H(+)</text>
        <dbReference type="Rhea" id="RHEA:24296"/>
        <dbReference type="ChEBI" id="CHEBI:15377"/>
        <dbReference type="ChEBI" id="CHEBI:15378"/>
        <dbReference type="ChEBI" id="CHEBI:30864"/>
        <dbReference type="ChEBI" id="CHEBI:32814"/>
        <dbReference type="EC" id="3.5.2.3"/>
    </reaction>
</comment>
<evidence type="ECO:0000256" key="3">
    <source>
        <dbReference type="ARBA" id="ARBA00005631"/>
    </source>
</evidence>
<evidence type="ECO:0000313" key="13">
    <source>
        <dbReference type="Proteomes" id="UP000295304"/>
    </source>
</evidence>
<proteinExistence type="inferred from homology"/>
<keyword evidence="8 9" id="KW-0665">Pyrimidine biosynthesis</keyword>
<dbReference type="InterPro" id="IPR002195">
    <property type="entry name" value="Dihydroorotase_CS"/>
</dbReference>
<comment type="cofactor">
    <cofactor evidence="9 10">
        <name>Zn(2+)</name>
        <dbReference type="ChEBI" id="CHEBI:29105"/>
    </cofactor>
    <text evidence="9 10">Binds 2 Zn(2+) ions per subunit.</text>
</comment>
<feature type="binding site" description="via carbamate group" evidence="9">
    <location>
        <position position="112"/>
    </location>
    <ligand>
        <name>Zn(2+)</name>
        <dbReference type="ChEBI" id="CHEBI:29105"/>
        <label>2</label>
    </ligand>
</feature>
<evidence type="ECO:0000256" key="10">
    <source>
        <dbReference type="RuleBase" id="RU003440"/>
    </source>
</evidence>
<dbReference type="InterPro" id="IPR032466">
    <property type="entry name" value="Metal_Hydrolase"/>
</dbReference>
<feature type="binding site" evidence="9">
    <location>
        <position position="232"/>
    </location>
    <ligand>
        <name>substrate</name>
    </ligand>
</feature>
<evidence type="ECO:0000256" key="7">
    <source>
        <dbReference type="ARBA" id="ARBA00022833"/>
    </source>
</evidence>
<feature type="binding site" evidence="9">
    <location>
        <position position="28"/>
    </location>
    <ligand>
        <name>Zn(2+)</name>
        <dbReference type="ChEBI" id="CHEBI:29105"/>
        <label>1</label>
    </ligand>
</feature>
<evidence type="ECO:0000256" key="4">
    <source>
        <dbReference type="ARBA" id="ARBA00012860"/>
    </source>
</evidence>
<accession>A0A4R3J9Q7</accession>
<dbReference type="GO" id="GO:0006207">
    <property type="term" value="P:'de novo' pyrimidine nucleobase biosynthetic process"/>
    <property type="evidence" value="ECO:0007669"/>
    <property type="project" value="TreeGrafter"/>
</dbReference>
<dbReference type="HAMAP" id="MF_00219">
    <property type="entry name" value="PyrC_classII"/>
    <property type="match status" value="1"/>
</dbReference>
<feature type="binding site" evidence="9">
    <location>
        <position position="149"/>
    </location>
    <ligand>
        <name>Zn(2+)</name>
        <dbReference type="ChEBI" id="CHEBI:29105"/>
        <label>2</label>
    </ligand>
</feature>
<dbReference type="PANTHER" id="PTHR43137:SF1">
    <property type="entry name" value="DIHYDROOROTASE"/>
    <property type="match status" value="1"/>
</dbReference>
<feature type="binding site" description="via carbamate group" evidence="9">
    <location>
        <position position="112"/>
    </location>
    <ligand>
        <name>Zn(2+)</name>
        <dbReference type="ChEBI" id="CHEBI:29105"/>
        <label>1</label>
    </ligand>
</feature>
<evidence type="ECO:0000256" key="2">
    <source>
        <dbReference type="ARBA" id="ARBA00004880"/>
    </source>
</evidence>
<feature type="binding site" evidence="9">
    <location>
        <position position="26"/>
    </location>
    <ligand>
        <name>Zn(2+)</name>
        <dbReference type="ChEBI" id="CHEBI:29105"/>
        <label>1</label>
    </ligand>
</feature>
<keyword evidence="5 9" id="KW-0479">Metal-binding</keyword>
<dbReference type="AlphaFoldDB" id="A0A4R3J9Q7"/>
<dbReference type="GO" id="GO:0008270">
    <property type="term" value="F:zinc ion binding"/>
    <property type="evidence" value="ECO:0007669"/>
    <property type="project" value="UniProtKB-UniRule"/>
</dbReference>
<dbReference type="GO" id="GO:0005829">
    <property type="term" value="C:cytosol"/>
    <property type="evidence" value="ECO:0007669"/>
    <property type="project" value="TreeGrafter"/>
</dbReference>
<feature type="binding site" evidence="9">
    <location>
        <position position="149"/>
    </location>
    <ligand>
        <name>substrate</name>
    </ligand>
</feature>
<evidence type="ECO:0000256" key="9">
    <source>
        <dbReference type="HAMAP-Rule" id="MF_00219"/>
    </source>
</evidence>
<feature type="domain" description="Amidohydrolase-related" evidence="11">
    <location>
        <begin position="24"/>
        <end position="316"/>
    </location>
</feature>
<feature type="binding site" evidence="9">
    <location>
        <position position="260"/>
    </location>
    <ligand>
        <name>Zn(2+)</name>
        <dbReference type="ChEBI" id="CHEBI:29105"/>
        <label>1</label>
    </ligand>
</feature>
<evidence type="ECO:0000256" key="1">
    <source>
        <dbReference type="ARBA" id="ARBA00002368"/>
    </source>
</evidence>
<comment type="caution">
    <text evidence="12">The sequence shown here is derived from an EMBL/GenBank/DDBJ whole genome shotgun (WGS) entry which is preliminary data.</text>
</comment>
<comment type="subunit">
    <text evidence="9">Homodimer.</text>
</comment>
<dbReference type="Pfam" id="PF01979">
    <property type="entry name" value="Amidohydro_1"/>
    <property type="match status" value="1"/>
</dbReference>
<feature type="active site" evidence="9">
    <location>
        <position position="260"/>
    </location>
</feature>
<dbReference type="PROSITE" id="PS00483">
    <property type="entry name" value="DIHYDROOROTASE_2"/>
    <property type="match status" value="1"/>
</dbReference>
<dbReference type="SUPFAM" id="SSF51556">
    <property type="entry name" value="Metallo-dependent hydrolases"/>
    <property type="match status" value="1"/>
</dbReference>
<evidence type="ECO:0000259" key="11">
    <source>
        <dbReference type="Pfam" id="PF01979"/>
    </source>
</evidence>
<feature type="binding site" evidence="9">
    <location>
        <position position="54"/>
    </location>
    <ligand>
        <name>substrate</name>
    </ligand>
</feature>
<keyword evidence="13" id="KW-1185">Reference proteome</keyword>
<feature type="modified residue" description="N6-carboxylysine" evidence="9">
    <location>
        <position position="112"/>
    </location>
</feature>
<dbReference type="Proteomes" id="UP000295304">
    <property type="component" value="Unassembled WGS sequence"/>
</dbReference>
<name>A0A4R3J9Q7_9PROT</name>
<dbReference type="EC" id="3.5.2.3" evidence="4 9"/>
<reference evidence="12 13" key="1">
    <citation type="submission" date="2019-03" db="EMBL/GenBank/DDBJ databases">
        <title>Genomic Encyclopedia of Type Strains, Phase IV (KMG-IV): sequencing the most valuable type-strain genomes for metagenomic binning, comparative biology and taxonomic classification.</title>
        <authorList>
            <person name="Goeker M."/>
        </authorList>
    </citation>
    <scope>NUCLEOTIDE SEQUENCE [LARGE SCALE GENOMIC DNA]</scope>
    <source>
        <strain evidence="12 13">DSM 101688</strain>
    </source>
</reference>
<feature type="binding site" evidence="9">
    <location>
        <begin position="28"/>
        <end position="30"/>
    </location>
    <ligand>
        <name>substrate</name>
    </ligand>
</feature>
<dbReference type="UniPathway" id="UPA00070">
    <property type="reaction ID" value="UER00117"/>
</dbReference>
<dbReference type="EMBL" id="SLZW01000005">
    <property type="protein sequence ID" value="TCS62608.1"/>
    <property type="molecule type" value="Genomic_DNA"/>
</dbReference>
<dbReference type="GO" id="GO:0004151">
    <property type="term" value="F:dihydroorotase activity"/>
    <property type="evidence" value="ECO:0007669"/>
    <property type="project" value="UniProtKB-UniRule"/>
</dbReference>
<dbReference type="GO" id="GO:0044205">
    <property type="term" value="P:'de novo' UMP biosynthetic process"/>
    <property type="evidence" value="ECO:0007669"/>
    <property type="project" value="UniProtKB-UniRule"/>
</dbReference>
<protein>
    <recommendedName>
        <fullName evidence="4 9">Dihydroorotase</fullName>
        <shortName evidence="9">DHOase</shortName>
        <ecNumber evidence="4 9">3.5.2.3</ecNumber>
    </recommendedName>
</protein>
<comment type="function">
    <text evidence="1 9">Catalyzes the reversible cyclization of carbamoyl aspartate to dihydroorotate.</text>
</comment>
<dbReference type="CDD" id="cd01294">
    <property type="entry name" value="DHOase"/>
    <property type="match status" value="1"/>
</dbReference>
<evidence type="ECO:0000256" key="5">
    <source>
        <dbReference type="ARBA" id="ARBA00022723"/>
    </source>
</evidence>
<feature type="binding site" evidence="9">
    <location>
        <position position="264"/>
    </location>
    <ligand>
        <name>substrate</name>
    </ligand>
</feature>
<feature type="binding site" evidence="9">
    <location>
        <position position="276"/>
    </location>
    <ligand>
        <name>substrate</name>
    </ligand>
</feature>
<feature type="binding site" evidence="9">
    <location>
        <position position="187"/>
    </location>
    <ligand>
        <name>Zn(2+)</name>
        <dbReference type="ChEBI" id="CHEBI:29105"/>
        <label>2</label>
    </ligand>
</feature>
<evidence type="ECO:0000313" key="12">
    <source>
        <dbReference type="EMBL" id="TCS62608.1"/>
    </source>
</evidence>
<gene>
    <name evidence="9" type="primary">pyrC</name>
    <name evidence="12" type="ORF">EDD55_105155</name>
</gene>
<evidence type="ECO:0000256" key="6">
    <source>
        <dbReference type="ARBA" id="ARBA00022801"/>
    </source>
</evidence>
<comment type="similarity">
    <text evidence="3 9 10">Belongs to the metallo-dependent hydrolases superfamily. DHOase family. Class II DHOase subfamily.</text>
</comment>
<organism evidence="12 13">
    <name type="scientific">Varunaivibrio sulfuroxidans</name>
    <dbReference type="NCBI Taxonomy" id="1773489"/>
    <lineage>
        <taxon>Bacteria</taxon>
        <taxon>Pseudomonadati</taxon>
        <taxon>Pseudomonadota</taxon>
        <taxon>Alphaproteobacteria</taxon>
        <taxon>Rhodospirillales</taxon>
        <taxon>Magnetovibrionaceae</taxon>
        <taxon>Varunaivibrio</taxon>
    </lineage>
</organism>
<evidence type="ECO:0000256" key="8">
    <source>
        <dbReference type="ARBA" id="ARBA00022975"/>
    </source>
</evidence>
<dbReference type="InterPro" id="IPR006680">
    <property type="entry name" value="Amidohydro-rel"/>
</dbReference>
<dbReference type="InterPro" id="IPR004721">
    <property type="entry name" value="DHOdimr"/>
</dbReference>
<keyword evidence="6 9" id="KW-0378">Hydrolase</keyword>